<evidence type="ECO:0000256" key="1">
    <source>
        <dbReference type="SAM" id="SignalP"/>
    </source>
</evidence>
<dbReference type="Proteomes" id="UP000033115">
    <property type="component" value="Chromosome"/>
</dbReference>
<name>A0A0E3K490_CLOSL</name>
<dbReference type="AlphaFoldDB" id="A0A0E3K490"/>
<dbReference type="HOGENOM" id="CLU_1892517_0_0_9"/>
<keyword evidence="1" id="KW-0732">Signal</keyword>
<accession>A0A0E3K490</accession>
<feature type="signal peptide" evidence="1">
    <location>
        <begin position="1"/>
        <end position="28"/>
    </location>
</feature>
<sequence>MNKKIKFLTSTLCGVILASGLTFANVQAAPVQNTVKANISTVSTNSQDNFSAAISKDGHIYWLSQYGATHYEYKIYYASGSSAGVQYGGGGAVNINDAETIGTVVSFNNNSPYTHINSYYYFTLNALDRNNNIVGTTSFTFYYDGTNCKMN</sequence>
<dbReference type="RefSeq" id="WP_029160138.1">
    <property type="nucleotide sequence ID" value="NZ_CP009933.1"/>
</dbReference>
<dbReference type="KEGG" id="csq:CSCA_5095"/>
<keyword evidence="3" id="KW-1185">Reference proteome</keyword>
<evidence type="ECO:0000313" key="3">
    <source>
        <dbReference type="Proteomes" id="UP000033115"/>
    </source>
</evidence>
<organism evidence="2 3">
    <name type="scientific">Clostridium scatologenes</name>
    <dbReference type="NCBI Taxonomy" id="1548"/>
    <lineage>
        <taxon>Bacteria</taxon>
        <taxon>Bacillati</taxon>
        <taxon>Bacillota</taxon>
        <taxon>Clostridia</taxon>
        <taxon>Eubacteriales</taxon>
        <taxon>Clostridiaceae</taxon>
        <taxon>Clostridium</taxon>
    </lineage>
</organism>
<feature type="chain" id="PRO_5002410847" evidence="1">
    <location>
        <begin position="29"/>
        <end position="151"/>
    </location>
</feature>
<gene>
    <name evidence="2" type="ORF">CSCA_5095</name>
</gene>
<proteinExistence type="predicted"/>
<evidence type="ECO:0000313" key="2">
    <source>
        <dbReference type="EMBL" id="AKA72220.1"/>
    </source>
</evidence>
<dbReference type="EMBL" id="CP009933">
    <property type="protein sequence ID" value="AKA72220.1"/>
    <property type="molecule type" value="Genomic_DNA"/>
</dbReference>
<reference evidence="2 3" key="1">
    <citation type="journal article" date="2015" name="J. Biotechnol.">
        <title>Complete genome sequence of a malodorant-producing acetogen, Clostridium scatologenes ATCC 25775(T).</title>
        <authorList>
            <person name="Zhu Z."/>
            <person name="Guo T."/>
            <person name="Zheng H."/>
            <person name="Song T."/>
            <person name="Ouyang P."/>
            <person name="Xie J."/>
        </authorList>
    </citation>
    <scope>NUCLEOTIDE SEQUENCE [LARGE SCALE GENOMIC DNA]</scope>
    <source>
        <strain evidence="2 3">ATCC 25775</strain>
    </source>
</reference>
<protein>
    <submittedName>
        <fullName evidence="2">Uncharacterized protein</fullName>
    </submittedName>
</protein>